<dbReference type="PANTHER" id="PTHR46509:SF1">
    <property type="entry name" value="PHOSPHOADENOSINE PHOSPHOSULFATE REDUCTASE"/>
    <property type="match status" value="1"/>
</dbReference>
<gene>
    <name evidence="4" type="ORF">ED208_13265</name>
</gene>
<dbReference type="SUPFAM" id="SSF52402">
    <property type="entry name" value="Adenine nucleotide alpha hydrolases-like"/>
    <property type="match status" value="1"/>
</dbReference>
<evidence type="ECO:0000259" key="3">
    <source>
        <dbReference type="Pfam" id="PF01507"/>
    </source>
</evidence>
<dbReference type="InParanoid" id="A0A3N0V7J7"/>
<protein>
    <submittedName>
        <fullName evidence="4">Phosphoadenylylsulfate reductase</fullName>
    </submittedName>
</protein>
<keyword evidence="5" id="KW-1185">Reference proteome</keyword>
<comment type="pathway">
    <text evidence="2">Sulfur metabolism; hydrogen sulfide biosynthesis; sulfite from sulfate.</text>
</comment>
<dbReference type="FunCoup" id="A0A3N0V7J7">
    <property type="interactions" value="297"/>
</dbReference>
<dbReference type="GO" id="GO:0004604">
    <property type="term" value="F:phosphoadenylyl-sulfate reductase (thioredoxin) activity"/>
    <property type="evidence" value="ECO:0007669"/>
    <property type="project" value="TreeGrafter"/>
</dbReference>
<dbReference type="AlphaFoldDB" id="A0A3N0V7J7"/>
<dbReference type="Proteomes" id="UP000282106">
    <property type="component" value="Unassembled WGS sequence"/>
</dbReference>
<name>A0A3N0V7J7_9GAMM</name>
<dbReference type="InterPro" id="IPR014729">
    <property type="entry name" value="Rossmann-like_a/b/a_fold"/>
</dbReference>
<dbReference type="Gene3D" id="3.40.50.620">
    <property type="entry name" value="HUPs"/>
    <property type="match status" value="1"/>
</dbReference>
<dbReference type="RefSeq" id="WP_123212399.1">
    <property type="nucleotide sequence ID" value="NZ_RJVO01000006.1"/>
</dbReference>
<reference evidence="4 5" key="1">
    <citation type="submission" date="2018-10" db="EMBL/GenBank/DDBJ databases">
        <authorList>
            <person name="Chen W.-M."/>
        </authorList>
    </citation>
    <scope>NUCLEOTIDE SEQUENCE [LARGE SCALE GENOMIC DNA]</scope>
    <source>
        <strain evidence="4 5">THS-13</strain>
    </source>
</reference>
<dbReference type="GO" id="GO:0005737">
    <property type="term" value="C:cytoplasm"/>
    <property type="evidence" value="ECO:0007669"/>
    <property type="project" value="TreeGrafter"/>
</dbReference>
<comment type="similarity">
    <text evidence="1">Belongs to the PAPS reductase family. CysH subfamily.</text>
</comment>
<evidence type="ECO:0000313" key="4">
    <source>
        <dbReference type="EMBL" id="ROH88777.1"/>
    </source>
</evidence>
<evidence type="ECO:0000256" key="2">
    <source>
        <dbReference type="ARBA" id="ARBA00024327"/>
    </source>
</evidence>
<sequence length="207" mass="23484">MNLDLDRVNAELGKDTDGLLDWALGLGKRVVTTSNFAPYAAVLLHMVSQRRPETPVLWIDAGYATPATYRVADEIVERLKLNLVVYQPRRSRAHREAVEGAPPGLDEPERLARFTQEVKLEPFERAVRELQPEVWLTALRAESTAERAAMQPVSLGRNGLLKVTPLLHWSSKQMYEYLQQHGLPNNFDYYDPTKIEGHRECGLHTAV</sequence>
<feature type="domain" description="Phosphoadenosine phosphosulphate reductase" evidence="3">
    <location>
        <begin position="30"/>
        <end position="186"/>
    </location>
</feature>
<evidence type="ECO:0000256" key="1">
    <source>
        <dbReference type="ARBA" id="ARBA00009732"/>
    </source>
</evidence>
<proteinExistence type="inferred from homology"/>
<dbReference type="GO" id="GO:0019379">
    <property type="term" value="P:sulfate assimilation, phosphoadenylyl sulfate reduction by phosphoadenylyl-sulfate reductase (thioredoxin)"/>
    <property type="evidence" value="ECO:0007669"/>
    <property type="project" value="TreeGrafter"/>
</dbReference>
<accession>A0A3N0V7J7</accession>
<comment type="caution">
    <text evidence="4">The sequence shown here is derived from an EMBL/GenBank/DDBJ whole genome shotgun (WGS) entry which is preliminary data.</text>
</comment>
<dbReference type="PANTHER" id="PTHR46509">
    <property type="entry name" value="PHOSPHOADENOSINE PHOSPHOSULFATE REDUCTASE"/>
    <property type="match status" value="1"/>
</dbReference>
<dbReference type="Pfam" id="PF01507">
    <property type="entry name" value="PAPS_reduct"/>
    <property type="match status" value="1"/>
</dbReference>
<evidence type="ECO:0000313" key="5">
    <source>
        <dbReference type="Proteomes" id="UP000282106"/>
    </source>
</evidence>
<organism evidence="4 5">
    <name type="scientific">Stagnimonas aquatica</name>
    <dbReference type="NCBI Taxonomy" id="2689987"/>
    <lineage>
        <taxon>Bacteria</taxon>
        <taxon>Pseudomonadati</taxon>
        <taxon>Pseudomonadota</taxon>
        <taxon>Gammaproteobacteria</taxon>
        <taxon>Nevskiales</taxon>
        <taxon>Nevskiaceae</taxon>
        <taxon>Stagnimonas</taxon>
    </lineage>
</organism>
<dbReference type="EMBL" id="RJVO01000006">
    <property type="protein sequence ID" value="ROH88777.1"/>
    <property type="molecule type" value="Genomic_DNA"/>
</dbReference>
<dbReference type="InterPro" id="IPR002500">
    <property type="entry name" value="PAPS_reduct_dom"/>
</dbReference>